<evidence type="ECO:0000313" key="8">
    <source>
        <dbReference type="EMBL" id="SDM24700.1"/>
    </source>
</evidence>
<dbReference type="InterPro" id="IPR027417">
    <property type="entry name" value="P-loop_NTPase"/>
</dbReference>
<dbReference type="SUPFAM" id="SSF52540">
    <property type="entry name" value="P-loop containing nucleoside triphosphate hydrolases"/>
    <property type="match status" value="1"/>
</dbReference>
<dbReference type="GO" id="GO:0005524">
    <property type="term" value="F:ATP binding"/>
    <property type="evidence" value="ECO:0007669"/>
    <property type="project" value="UniProtKB-UniRule"/>
</dbReference>
<evidence type="ECO:0000256" key="1">
    <source>
        <dbReference type="ARBA" id="ARBA00022741"/>
    </source>
</evidence>
<dbReference type="NCBIfam" id="NF003828">
    <property type="entry name" value="PRK05416.1"/>
    <property type="match status" value="1"/>
</dbReference>
<dbReference type="InterPro" id="IPR005337">
    <property type="entry name" value="RapZ-like"/>
</dbReference>
<evidence type="ECO:0000256" key="2">
    <source>
        <dbReference type="ARBA" id="ARBA00022840"/>
    </source>
</evidence>
<feature type="region of interest" description="Disordered" evidence="5">
    <location>
        <begin position="1"/>
        <end position="54"/>
    </location>
</feature>
<accession>A0A1G9RNP5</accession>
<keyword evidence="1 4" id="KW-0547">Nucleotide-binding</keyword>
<dbReference type="InterPro" id="IPR053931">
    <property type="entry name" value="RapZ_C"/>
</dbReference>
<dbReference type="PIRSF" id="PIRSF005052">
    <property type="entry name" value="P-loopkin"/>
    <property type="match status" value="1"/>
</dbReference>
<name>A0A1G9RNP5_9ACTN</name>
<dbReference type="HAMAP" id="MF_00636">
    <property type="entry name" value="RapZ_like"/>
    <property type="match status" value="1"/>
</dbReference>
<feature type="binding site" evidence="4">
    <location>
        <begin position="113"/>
        <end position="116"/>
    </location>
    <ligand>
        <name>GTP</name>
        <dbReference type="ChEBI" id="CHEBI:37565"/>
    </ligand>
</feature>
<evidence type="ECO:0000259" key="7">
    <source>
        <dbReference type="Pfam" id="PF22740"/>
    </source>
</evidence>
<keyword evidence="3 4" id="KW-0342">GTP-binding</keyword>
<dbReference type="Pfam" id="PF22740">
    <property type="entry name" value="PapZ_C"/>
    <property type="match status" value="1"/>
</dbReference>
<dbReference type="RefSeq" id="WP_245700239.1">
    <property type="nucleotide sequence ID" value="NZ_FNHE01000004.1"/>
</dbReference>
<dbReference type="InterPro" id="IPR053930">
    <property type="entry name" value="RapZ-like_N"/>
</dbReference>
<feature type="binding site" evidence="4">
    <location>
        <begin position="64"/>
        <end position="71"/>
    </location>
    <ligand>
        <name>ATP</name>
        <dbReference type="ChEBI" id="CHEBI:30616"/>
    </ligand>
</feature>
<dbReference type="PANTHER" id="PTHR30448">
    <property type="entry name" value="RNASE ADAPTER PROTEIN RAPZ"/>
    <property type="match status" value="1"/>
</dbReference>
<evidence type="ECO:0000256" key="5">
    <source>
        <dbReference type="SAM" id="MobiDB-lite"/>
    </source>
</evidence>
<sequence>MSERVETAPQETAPQDAVQDTDHRDTAHLEVPPGAPGHPHSDVPPPLDPSSTETQPLDVVVVTGLSGAGKNSAGRVLEDLGWFVVDNLPPALLLPMVELGARGDVRRFAAVVDVRSRAFSSDLQEAIRVLAEAGHRPRVVYVHARDEVLVRRYESNRREHPLQGSGTLTDGITEERALLTGIAGEADLWVDTSDLNVHQLRATLENAFAREGKTPPLTATVLSFGFKYGLPLDADLVVDARFLPNPHWLPDLRPHTGQDPDVRDYVLGQEDARPFLDRYTDVLRLLIPGYRREGKRYLTLAVGCTGGKHRSVAIAEEFARRLRADGVDAAVQHRDLGRE</sequence>
<evidence type="ECO:0000259" key="6">
    <source>
        <dbReference type="Pfam" id="PF03668"/>
    </source>
</evidence>
<feature type="domain" description="RapZ C-terminal" evidence="7">
    <location>
        <begin position="219"/>
        <end position="336"/>
    </location>
</feature>
<dbReference type="PANTHER" id="PTHR30448:SF0">
    <property type="entry name" value="RNASE ADAPTER PROTEIN RAPZ"/>
    <property type="match status" value="1"/>
</dbReference>
<dbReference type="GO" id="GO:0005525">
    <property type="term" value="F:GTP binding"/>
    <property type="evidence" value="ECO:0007669"/>
    <property type="project" value="UniProtKB-UniRule"/>
</dbReference>
<reference evidence="9" key="1">
    <citation type="submission" date="2016-10" db="EMBL/GenBank/DDBJ databases">
        <authorList>
            <person name="Varghese N."/>
            <person name="Submissions S."/>
        </authorList>
    </citation>
    <scope>NUCLEOTIDE SEQUENCE [LARGE SCALE GENOMIC DNA]</scope>
    <source>
        <strain evidence="9">DSM 45419</strain>
    </source>
</reference>
<gene>
    <name evidence="8" type="ORF">SAMN05660642_01997</name>
</gene>
<dbReference type="AlphaFoldDB" id="A0A1G9RNP5"/>
<dbReference type="STRING" id="1137991.SAMN05660642_01997"/>
<dbReference type="EMBL" id="FNHE01000004">
    <property type="protein sequence ID" value="SDM24700.1"/>
    <property type="molecule type" value="Genomic_DNA"/>
</dbReference>
<organism evidence="8 9">
    <name type="scientific">Geodermatophilus siccatus</name>
    <dbReference type="NCBI Taxonomy" id="1137991"/>
    <lineage>
        <taxon>Bacteria</taxon>
        <taxon>Bacillati</taxon>
        <taxon>Actinomycetota</taxon>
        <taxon>Actinomycetes</taxon>
        <taxon>Geodermatophilales</taxon>
        <taxon>Geodermatophilaceae</taxon>
        <taxon>Geodermatophilus</taxon>
    </lineage>
</organism>
<evidence type="ECO:0000256" key="4">
    <source>
        <dbReference type="HAMAP-Rule" id="MF_00636"/>
    </source>
</evidence>
<evidence type="ECO:0000313" key="9">
    <source>
        <dbReference type="Proteomes" id="UP000198680"/>
    </source>
</evidence>
<feature type="domain" description="RapZ-like N-terminal" evidence="6">
    <location>
        <begin position="57"/>
        <end position="210"/>
    </location>
</feature>
<evidence type="ECO:0000256" key="3">
    <source>
        <dbReference type="ARBA" id="ARBA00023134"/>
    </source>
</evidence>
<protein>
    <submittedName>
        <fullName evidence="8">UPF0042 nucleotide-binding protein</fullName>
    </submittedName>
</protein>
<dbReference type="Pfam" id="PF03668">
    <property type="entry name" value="RapZ-like_N"/>
    <property type="match status" value="1"/>
</dbReference>
<proteinExistence type="inferred from homology"/>
<keyword evidence="9" id="KW-1185">Reference proteome</keyword>
<dbReference type="Proteomes" id="UP000198680">
    <property type="component" value="Unassembled WGS sequence"/>
</dbReference>
<keyword evidence="2 4" id="KW-0067">ATP-binding</keyword>